<dbReference type="InterPro" id="IPR025661">
    <property type="entry name" value="Pept_asp_AS"/>
</dbReference>
<accession>A0AAV4G2C0</accession>
<dbReference type="InterPro" id="IPR025660">
    <property type="entry name" value="Pept_his_AS"/>
</dbReference>
<dbReference type="PRINTS" id="PR00705">
    <property type="entry name" value="PAPAIN"/>
</dbReference>
<dbReference type="Pfam" id="PF08127">
    <property type="entry name" value="Propeptide_C1"/>
    <property type="match status" value="1"/>
</dbReference>
<dbReference type="PROSITE" id="PS00640">
    <property type="entry name" value="THIOL_PROTEASE_ASN"/>
    <property type="match status" value="1"/>
</dbReference>
<dbReference type="SUPFAM" id="SSF54001">
    <property type="entry name" value="Cysteine proteinases"/>
    <property type="match status" value="1"/>
</dbReference>
<keyword evidence="3 10" id="KW-0732">Signal</keyword>
<reference evidence="12 13" key="1">
    <citation type="journal article" date="2021" name="Elife">
        <title>Chloroplast acquisition without the gene transfer in kleptoplastic sea slugs, Plakobranchus ocellatus.</title>
        <authorList>
            <person name="Maeda T."/>
            <person name="Takahashi S."/>
            <person name="Yoshida T."/>
            <person name="Shimamura S."/>
            <person name="Takaki Y."/>
            <person name="Nagai Y."/>
            <person name="Toyoda A."/>
            <person name="Suzuki Y."/>
            <person name="Arimoto A."/>
            <person name="Ishii H."/>
            <person name="Satoh N."/>
            <person name="Nishiyama T."/>
            <person name="Hasebe M."/>
            <person name="Maruyama T."/>
            <person name="Minagawa J."/>
            <person name="Obokata J."/>
            <person name="Shigenobu S."/>
        </authorList>
    </citation>
    <scope>NUCLEOTIDE SEQUENCE [LARGE SCALE GENOMIC DNA]</scope>
</reference>
<dbReference type="PANTHER" id="PTHR12411">
    <property type="entry name" value="CYSTEINE PROTEASE FAMILY C1-RELATED"/>
    <property type="match status" value="1"/>
</dbReference>
<comment type="caution">
    <text evidence="12">The sequence shown here is derived from an EMBL/GenBank/DDBJ whole genome shotgun (WGS) entry which is preliminary data.</text>
</comment>
<dbReference type="AlphaFoldDB" id="A0AAV4G2C0"/>
<dbReference type="InterPro" id="IPR012599">
    <property type="entry name" value="Propeptide_C1A"/>
</dbReference>
<dbReference type="Gene3D" id="3.90.70.10">
    <property type="entry name" value="Cysteine proteinases"/>
    <property type="match status" value="1"/>
</dbReference>
<dbReference type="Pfam" id="PF00112">
    <property type="entry name" value="Peptidase_C1"/>
    <property type="match status" value="1"/>
</dbReference>
<keyword evidence="5" id="KW-0788">Thiol protease</keyword>
<feature type="domain" description="Peptidase C1A papain C-terminal" evidence="11">
    <location>
        <begin position="103"/>
        <end position="352"/>
    </location>
</feature>
<dbReference type="FunFam" id="3.90.70.10:FF:000031">
    <property type="entry name" value="Cathepsin B"/>
    <property type="match status" value="1"/>
</dbReference>
<comment type="similarity">
    <text evidence="1">Belongs to the peptidase C1 family.</text>
</comment>
<protein>
    <recommendedName>
        <fullName evidence="9">Cathepsin B-like cysteine proteinase</fullName>
    </recommendedName>
</protein>
<evidence type="ECO:0000256" key="7">
    <source>
        <dbReference type="ARBA" id="ARBA00023157"/>
    </source>
</evidence>
<evidence type="ECO:0000259" key="11">
    <source>
        <dbReference type="SMART" id="SM00645"/>
    </source>
</evidence>
<dbReference type="CDD" id="cd02620">
    <property type="entry name" value="Peptidase_C1A_CathepsinB"/>
    <property type="match status" value="1"/>
</dbReference>
<keyword evidence="4" id="KW-0378">Hydrolase</keyword>
<gene>
    <name evidence="12" type="ORF">ElyMa_000562100</name>
</gene>
<evidence type="ECO:0000256" key="5">
    <source>
        <dbReference type="ARBA" id="ARBA00022807"/>
    </source>
</evidence>
<dbReference type="InterPro" id="IPR013128">
    <property type="entry name" value="Peptidase_C1A"/>
</dbReference>
<proteinExistence type="inferred from homology"/>
<keyword evidence="2" id="KW-0645">Protease</keyword>
<dbReference type="SMART" id="SM00645">
    <property type="entry name" value="Pept_C1"/>
    <property type="match status" value="1"/>
</dbReference>
<name>A0AAV4G2C0_9GAST</name>
<evidence type="ECO:0000256" key="2">
    <source>
        <dbReference type="ARBA" id="ARBA00022670"/>
    </source>
</evidence>
<organism evidence="12 13">
    <name type="scientific">Elysia marginata</name>
    <dbReference type="NCBI Taxonomy" id="1093978"/>
    <lineage>
        <taxon>Eukaryota</taxon>
        <taxon>Metazoa</taxon>
        <taxon>Spiralia</taxon>
        <taxon>Lophotrochozoa</taxon>
        <taxon>Mollusca</taxon>
        <taxon>Gastropoda</taxon>
        <taxon>Heterobranchia</taxon>
        <taxon>Euthyneura</taxon>
        <taxon>Panpulmonata</taxon>
        <taxon>Sacoglossa</taxon>
        <taxon>Placobranchoidea</taxon>
        <taxon>Plakobranchidae</taxon>
        <taxon>Elysia</taxon>
    </lineage>
</organism>
<evidence type="ECO:0000256" key="8">
    <source>
        <dbReference type="ARBA" id="ARBA00055576"/>
    </source>
</evidence>
<evidence type="ECO:0000256" key="4">
    <source>
        <dbReference type="ARBA" id="ARBA00022801"/>
    </source>
</evidence>
<feature type="chain" id="PRO_5043819965" description="Cathepsin B-like cysteine proteinase" evidence="10">
    <location>
        <begin position="30"/>
        <end position="355"/>
    </location>
</feature>
<evidence type="ECO:0000256" key="6">
    <source>
        <dbReference type="ARBA" id="ARBA00023145"/>
    </source>
</evidence>
<evidence type="ECO:0000256" key="3">
    <source>
        <dbReference type="ARBA" id="ARBA00022729"/>
    </source>
</evidence>
<feature type="signal peptide" evidence="10">
    <location>
        <begin position="1"/>
        <end position="29"/>
    </location>
</feature>
<dbReference type="InterPro" id="IPR000668">
    <property type="entry name" value="Peptidase_C1A_C"/>
</dbReference>
<evidence type="ECO:0000313" key="12">
    <source>
        <dbReference type="EMBL" id="GFR79707.1"/>
    </source>
</evidence>
<dbReference type="InterPro" id="IPR038765">
    <property type="entry name" value="Papain-like_cys_pep_sf"/>
</dbReference>
<keyword evidence="6" id="KW-0865">Zymogen</keyword>
<dbReference type="GO" id="GO:0006508">
    <property type="term" value="P:proteolysis"/>
    <property type="evidence" value="ECO:0007669"/>
    <property type="project" value="UniProtKB-KW"/>
</dbReference>
<evidence type="ECO:0000256" key="1">
    <source>
        <dbReference type="ARBA" id="ARBA00008455"/>
    </source>
</evidence>
<dbReference type="Proteomes" id="UP000762676">
    <property type="component" value="Unassembled WGS sequence"/>
</dbReference>
<dbReference type="PROSITE" id="PS00139">
    <property type="entry name" value="THIOL_PROTEASE_CYS"/>
    <property type="match status" value="1"/>
</dbReference>
<dbReference type="EMBL" id="BMAT01001104">
    <property type="protein sequence ID" value="GFR79707.1"/>
    <property type="molecule type" value="Genomic_DNA"/>
</dbReference>
<dbReference type="PROSITE" id="PS00639">
    <property type="entry name" value="THIOL_PROTEASE_HIS"/>
    <property type="match status" value="1"/>
</dbReference>
<dbReference type="InterPro" id="IPR000169">
    <property type="entry name" value="Pept_cys_AS"/>
</dbReference>
<keyword evidence="7" id="KW-1015">Disulfide bond</keyword>
<evidence type="ECO:0000256" key="9">
    <source>
        <dbReference type="ARBA" id="ARBA00073107"/>
    </source>
</evidence>
<evidence type="ECO:0000256" key="10">
    <source>
        <dbReference type="SAM" id="SignalP"/>
    </source>
</evidence>
<sequence length="355" mass="40038">MCCSYLPPETCTMRKFVAACVLLFVLVQAQEPKPDFGLLSDEEIYYINHVAKTTWTAGRNFDRNDHQHVKRILGTEIAKDKTGTKTIKLPIKTFVKEVKESDLPLNFDPRLKWPHCPSLEEVRDQGDCGSCWAFGAVSSMTDRLCIKTHGKTQFHFSAEHVLSCCTNCGKGCEGGYPPEAWAFYQKEGIVSGGQYNSSEGCQPYQIPACDHHVVGRIQPCTKKLKPTPKCQTTCEPEYNKTVADDKHYGDRIYWIRGELNIMRELIYNGPVEASFKVHSDFLHYKSGVYQHTSGSNHTGGHAVKLMGYGVENGIKYWLVANSWNPDWGDQGFFKILRGQNECEIESHIVSGDPKL</sequence>
<evidence type="ECO:0000313" key="13">
    <source>
        <dbReference type="Proteomes" id="UP000762676"/>
    </source>
</evidence>
<keyword evidence="13" id="KW-1185">Reference proteome</keyword>
<dbReference type="GO" id="GO:0004197">
    <property type="term" value="F:cysteine-type endopeptidase activity"/>
    <property type="evidence" value="ECO:0007669"/>
    <property type="project" value="InterPro"/>
</dbReference>
<comment type="function">
    <text evidence="8">Thiol protease. Has a role as a digestive enzyme.</text>
</comment>